<name>A0AAJ5WZL5_9BACT</name>
<evidence type="ECO:0000256" key="1">
    <source>
        <dbReference type="SAM" id="Phobius"/>
    </source>
</evidence>
<dbReference type="EMBL" id="CP119311">
    <property type="protein sequence ID" value="WEK38338.1"/>
    <property type="molecule type" value="Genomic_DNA"/>
</dbReference>
<evidence type="ECO:0000313" key="5">
    <source>
        <dbReference type="Proteomes" id="UP001220610"/>
    </source>
</evidence>
<keyword evidence="1" id="KW-1133">Transmembrane helix</keyword>
<proteinExistence type="predicted"/>
<sequence>MQNWNKETWDYLVDRYFSNSITASELDSLLEMTRSAAHEDMLAAALLEQWEKAGHQSTGSLAKDKLSHFMSRAGITAAPVVPLRKKQRPWLKYAAVLLLAAGAATYFLVQQRHSQPAGDRIIVMSQPAEHALKPGADGATLTLSDNSVIVLDSAADGIITVQGQTQVLNKDGALSYQAGGKAGQSQLLNTLTTARGKQYRLALADGTKVWLNAASSIRFPTAFSANERRVEITGEVYFEVTQQKEAPFIVQFNAAPGRSGEVLVLGTHFNINAYEDENTVRTSLLEGRVKISGEAGQSKILFPGEQARLHSHSGLQVTREVDMDAVVAWKNGYFSFHKADLPTVMRQIARWYDVEIAYAGAIPDRQFGGEIARTSNGAEVLTILEESDVHFKVEGKKITVLP</sequence>
<dbReference type="Pfam" id="PF16344">
    <property type="entry name" value="FecR_C"/>
    <property type="match status" value="1"/>
</dbReference>
<dbReference type="Gene3D" id="2.60.120.1440">
    <property type="match status" value="1"/>
</dbReference>
<dbReference type="Gene3D" id="3.55.50.30">
    <property type="match status" value="1"/>
</dbReference>
<organism evidence="4 5">
    <name type="scientific">Candidatus Pseudobacter hemicellulosilyticus</name>
    <dbReference type="NCBI Taxonomy" id="3121375"/>
    <lineage>
        <taxon>Bacteria</taxon>
        <taxon>Pseudomonadati</taxon>
        <taxon>Bacteroidota</taxon>
        <taxon>Chitinophagia</taxon>
        <taxon>Chitinophagales</taxon>
        <taxon>Chitinophagaceae</taxon>
        <taxon>Pseudobacter</taxon>
    </lineage>
</organism>
<keyword evidence="1" id="KW-0812">Transmembrane</keyword>
<dbReference type="Pfam" id="PF04773">
    <property type="entry name" value="FecR"/>
    <property type="match status" value="1"/>
</dbReference>
<evidence type="ECO:0000259" key="3">
    <source>
        <dbReference type="Pfam" id="PF16344"/>
    </source>
</evidence>
<dbReference type="InterPro" id="IPR006860">
    <property type="entry name" value="FecR"/>
</dbReference>
<feature type="transmembrane region" description="Helical" evidence="1">
    <location>
        <begin position="90"/>
        <end position="109"/>
    </location>
</feature>
<accession>A0AAJ5WZL5</accession>
<protein>
    <submittedName>
        <fullName evidence="4">FecR domain-containing protein</fullName>
    </submittedName>
</protein>
<dbReference type="PANTHER" id="PTHR30273">
    <property type="entry name" value="PERIPLASMIC SIGNAL SENSOR AND SIGMA FACTOR ACTIVATOR FECR-RELATED"/>
    <property type="match status" value="1"/>
</dbReference>
<dbReference type="Proteomes" id="UP001220610">
    <property type="component" value="Chromosome"/>
</dbReference>
<dbReference type="AlphaFoldDB" id="A0AAJ5WZL5"/>
<feature type="domain" description="FecR protein" evidence="2">
    <location>
        <begin position="190"/>
        <end position="290"/>
    </location>
</feature>
<keyword evidence="1" id="KW-0472">Membrane</keyword>
<evidence type="ECO:0000259" key="2">
    <source>
        <dbReference type="Pfam" id="PF04773"/>
    </source>
</evidence>
<evidence type="ECO:0000313" key="4">
    <source>
        <dbReference type="EMBL" id="WEK38338.1"/>
    </source>
</evidence>
<dbReference type="InterPro" id="IPR032508">
    <property type="entry name" value="FecR_C"/>
</dbReference>
<gene>
    <name evidence="4" type="ORF">P0Y53_12595</name>
</gene>
<dbReference type="PANTHER" id="PTHR30273:SF2">
    <property type="entry name" value="PROTEIN FECR"/>
    <property type="match status" value="1"/>
</dbReference>
<dbReference type="InterPro" id="IPR012373">
    <property type="entry name" value="Ferrdict_sens_TM"/>
</dbReference>
<dbReference type="GO" id="GO:0016989">
    <property type="term" value="F:sigma factor antagonist activity"/>
    <property type="evidence" value="ECO:0007669"/>
    <property type="project" value="TreeGrafter"/>
</dbReference>
<reference evidence="4" key="1">
    <citation type="submission" date="2023-03" db="EMBL/GenBank/DDBJ databases">
        <title>Andean soil-derived lignocellulolytic bacterial consortium as a source of novel taxa and putative plastic-active enzymes.</title>
        <authorList>
            <person name="Diaz-Garcia L."/>
            <person name="Chuvochina M."/>
            <person name="Feuerriegel G."/>
            <person name="Bunk B."/>
            <person name="Sproer C."/>
            <person name="Streit W.R."/>
            <person name="Rodriguez L.M."/>
            <person name="Overmann J."/>
            <person name="Jimenez D.J."/>
        </authorList>
    </citation>
    <scope>NUCLEOTIDE SEQUENCE</scope>
    <source>
        <strain evidence="4">MAG 7</strain>
    </source>
</reference>
<feature type="domain" description="Protein FecR C-terminal" evidence="3">
    <location>
        <begin position="333"/>
        <end position="400"/>
    </location>
</feature>